<gene>
    <name evidence="2" type="ORF">MANES_10G112100</name>
</gene>
<evidence type="ECO:0000313" key="2">
    <source>
        <dbReference type="EMBL" id="OAY39650.1"/>
    </source>
</evidence>
<dbReference type="Gene3D" id="3.80.10.10">
    <property type="entry name" value="Ribonuclease Inhibitor"/>
    <property type="match status" value="3"/>
</dbReference>
<organism evidence="2">
    <name type="scientific">Manihot esculenta</name>
    <name type="common">Cassava</name>
    <name type="synonym">Jatropha manihot</name>
    <dbReference type="NCBI Taxonomy" id="3983"/>
    <lineage>
        <taxon>Eukaryota</taxon>
        <taxon>Viridiplantae</taxon>
        <taxon>Streptophyta</taxon>
        <taxon>Embryophyta</taxon>
        <taxon>Tracheophyta</taxon>
        <taxon>Spermatophyta</taxon>
        <taxon>Magnoliopsida</taxon>
        <taxon>eudicotyledons</taxon>
        <taxon>Gunneridae</taxon>
        <taxon>Pentapetalae</taxon>
        <taxon>rosids</taxon>
        <taxon>fabids</taxon>
        <taxon>Malpighiales</taxon>
        <taxon>Euphorbiaceae</taxon>
        <taxon>Crotonoideae</taxon>
        <taxon>Manihoteae</taxon>
        <taxon>Manihot</taxon>
    </lineage>
</organism>
<evidence type="ECO:0000256" key="1">
    <source>
        <dbReference type="ARBA" id="ARBA00022821"/>
    </source>
</evidence>
<dbReference type="SUPFAM" id="SSF52058">
    <property type="entry name" value="L domain-like"/>
    <property type="match status" value="1"/>
</dbReference>
<proteinExistence type="predicted"/>
<evidence type="ECO:0008006" key="3">
    <source>
        <dbReference type="Google" id="ProtNLM"/>
    </source>
</evidence>
<dbReference type="PANTHER" id="PTHR36766:SF30">
    <property type="entry name" value="TIR-NBS TYPE DISEASE RESISTANCE PROTEIN-RELATED"/>
    <property type="match status" value="1"/>
</dbReference>
<dbReference type="PANTHER" id="PTHR36766">
    <property type="entry name" value="PLANT BROAD-SPECTRUM MILDEW RESISTANCE PROTEIN RPW8"/>
    <property type="match status" value="1"/>
</dbReference>
<dbReference type="EMBL" id="CM004396">
    <property type="protein sequence ID" value="OAY39650.1"/>
    <property type="molecule type" value="Genomic_DNA"/>
</dbReference>
<protein>
    <recommendedName>
        <fullName evidence="3">NB-ARC domain-containing protein</fullName>
    </recommendedName>
</protein>
<accession>A0A2C9V6J1</accession>
<reference evidence="2" key="1">
    <citation type="submission" date="2016-02" db="EMBL/GenBank/DDBJ databases">
        <title>WGS assembly of Manihot esculenta.</title>
        <authorList>
            <person name="Bredeson J.V."/>
            <person name="Prochnik S.E."/>
            <person name="Lyons J.B."/>
            <person name="Schmutz J."/>
            <person name="Grimwood J."/>
            <person name="Vrebalov J."/>
            <person name="Bart R.S."/>
            <person name="Amuge T."/>
            <person name="Ferguson M.E."/>
            <person name="Green R."/>
            <person name="Putnam N."/>
            <person name="Stites J."/>
            <person name="Rounsley S."/>
            <person name="Rokhsar D.S."/>
        </authorList>
    </citation>
    <scope>NUCLEOTIDE SEQUENCE [LARGE SCALE GENOMIC DNA]</scope>
    <source>
        <tissue evidence="2">Leaf</tissue>
    </source>
</reference>
<dbReference type="InterPro" id="IPR032675">
    <property type="entry name" value="LRR_dom_sf"/>
</dbReference>
<dbReference type="AlphaFoldDB" id="A0A2C9V6J1"/>
<name>A0A2C9V6J1_MANES</name>
<sequence length="329" mass="36747">MVQVELSNCHQITSLPPLGRLKSLKKLSIKGLSGVKEVGVEFYEDESCFSCLETLEIVDMGEWEQWAWSNGLGEDSVAKFPKLYELQIQNCSRLVEKLPNFLSSLENIVIDNCPLLVELPKVLPSFITLYIRRCQEAFLKSVTNATCLTSLKRLEIGGCHELVSLVDGEEGLLPCNLEVLDIDLCPNLKELPSGLKDLKSLEDLKISQCRSLVSFPVGALPHNLIYLSMENCGSLESLPKGIFPDSLKHLNIHNCWTTQLLNSLYYGLSHLTDLEIWNCPQLELFSGKELPISSLVSLKIADCQGLRSLSNHMQNFQSLQKLEIGAVIN</sequence>
<keyword evidence="1" id="KW-0611">Plant defense</keyword>
<dbReference type="GO" id="GO:0006952">
    <property type="term" value="P:defense response"/>
    <property type="evidence" value="ECO:0007669"/>
    <property type="project" value="UniProtKB-KW"/>
</dbReference>